<dbReference type="Pfam" id="PF22599">
    <property type="entry name" value="SecDF_P1_head"/>
    <property type="match status" value="1"/>
</dbReference>
<evidence type="ECO:0000259" key="12">
    <source>
        <dbReference type="Pfam" id="PF21760"/>
    </source>
</evidence>
<dbReference type="InterPro" id="IPR005791">
    <property type="entry name" value="SecD"/>
</dbReference>
<evidence type="ECO:0000259" key="11">
    <source>
        <dbReference type="Pfam" id="PF02355"/>
    </source>
</evidence>
<feature type="transmembrane region" description="Helical" evidence="10">
    <location>
        <begin position="505"/>
        <end position="531"/>
    </location>
</feature>
<evidence type="ECO:0000256" key="10">
    <source>
        <dbReference type="SAM" id="Phobius"/>
    </source>
</evidence>
<keyword evidence="2" id="KW-0813">Transport</keyword>
<evidence type="ECO:0000256" key="1">
    <source>
        <dbReference type="ARBA" id="ARBA00004651"/>
    </source>
</evidence>
<keyword evidence="5" id="KW-0653">Protein transport</keyword>
<dbReference type="InterPro" id="IPR048634">
    <property type="entry name" value="SecD_SecF_C"/>
</dbReference>
<keyword evidence="4 10" id="KW-0812">Transmembrane</keyword>
<dbReference type="Gene3D" id="3.30.70.3220">
    <property type="match status" value="1"/>
</dbReference>
<dbReference type="NCBIfam" id="TIGR01129">
    <property type="entry name" value="secD"/>
    <property type="match status" value="1"/>
</dbReference>
<feature type="transmembrane region" description="Helical" evidence="10">
    <location>
        <begin position="460"/>
        <end position="484"/>
    </location>
</feature>
<dbReference type="InterPro" id="IPR054384">
    <property type="entry name" value="SecDF_P1_head"/>
</dbReference>
<evidence type="ECO:0000256" key="8">
    <source>
        <dbReference type="ARBA" id="ARBA00023136"/>
    </source>
</evidence>
<dbReference type="Gene3D" id="1.20.1640.10">
    <property type="entry name" value="Multidrug efflux transporter AcrB transmembrane domain"/>
    <property type="match status" value="1"/>
</dbReference>
<dbReference type="PANTHER" id="PTHR30081">
    <property type="entry name" value="PROTEIN-EXPORT MEMBRANE PROTEIN SEC"/>
    <property type="match status" value="1"/>
</dbReference>
<dbReference type="GO" id="GO:0015450">
    <property type="term" value="F:protein-transporting ATPase activity"/>
    <property type="evidence" value="ECO:0007669"/>
    <property type="project" value="InterPro"/>
</dbReference>
<gene>
    <name evidence="14" type="ORF">UFOPK3914_02295</name>
</gene>
<dbReference type="Pfam" id="PF02355">
    <property type="entry name" value="SecD_SecF_C"/>
    <property type="match status" value="1"/>
</dbReference>
<keyword evidence="8 10" id="KW-0472">Membrane</keyword>
<evidence type="ECO:0000313" key="14">
    <source>
        <dbReference type="EMBL" id="CAB5003448.1"/>
    </source>
</evidence>
<dbReference type="PANTHER" id="PTHR30081:SF1">
    <property type="entry name" value="PROTEIN TRANSLOCASE SUBUNIT SECD"/>
    <property type="match status" value="1"/>
</dbReference>
<feature type="domain" description="Protein translocase subunit SecDF P1" evidence="12">
    <location>
        <begin position="48"/>
        <end position="103"/>
    </location>
</feature>
<dbReference type="Pfam" id="PF21760">
    <property type="entry name" value="SecD_1st"/>
    <property type="match status" value="1"/>
</dbReference>
<feature type="compositionally biased region" description="Low complexity" evidence="9">
    <location>
        <begin position="150"/>
        <end position="176"/>
    </location>
</feature>
<feature type="region of interest" description="Disordered" evidence="9">
    <location>
        <begin position="145"/>
        <end position="231"/>
    </location>
</feature>
<accession>A0A6J7PED7</accession>
<protein>
    <submittedName>
        <fullName evidence="14">Unannotated protein</fullName>
    </submittedName>
</protein>
<feature type="transmembrane region" description="Helical" evidence="10">
    <location>
        <begin position="435"/>
        <end position="454"/>
    </location>
</feature>
<feature type="compositionally biased region" description="Low complexity" evidence="9">
    <location>
        <begin position="208"/>
        <end position="222"/>
    </location>
</feature>
<evidence type="ECO:0000256" key="9">
    <source>
        <dbReference type="SAM" id="MobiDB-lite"/>
    </source>
</evidence>
<evidence type="ECO:0000256" key="6">
    <source>
        <dbReference type="ARBA" id="ARBA00022989"/>
    </source>
</evidence>
<feature type="domain" description="SecDF P1 head subdomain" evidence="13">
    <location>
        <begin position="273"/>
        <end position="391"/>
    </location>
</feature>
<sequence length="607" mass="63039">MVYGLLFATILMGKSPKLGLDLQGGISVNLQPVEKGKVIDNVSDEQFEQAIEIIRKRVDALGVAEPEVSRQGNTISVQLPGAKDQAEVLAVVGSTAQLEFRPVLAIVGKLPTGKAKTKADETVAKLRKELAIPDGVTTAQVVADEQAKSPTTPAVDPNAPAAAPAEGTVVAEPAVTDTTQAPSGGGRSFLAGRAASQDPTSTPPGADPVPTSEPATTASPTTTIPPTPLNQWGVNVYDPKFAELYQTETQLAAELTPTAEQTPEAEVTLKGEDGTVYKLGPVAVDGRAVKGATASLGQDGKWTVNPSFKAGVDNIDAFNAIAAKCYAGDPTCPDQGGGKGQLGIVLDGVVLSAPTINTPSFDADSIQISGSFTKDEAESLSVALRYGSLPIQLEPQQAETISATLGQGALEAGIIAGLIGVLIVLSYLMLYYRLLGLVTAVSLSLSASMLWVIMSNLQATVTLAGVVGIVASIGISLDSSIVFYESLKEDVRNGSSLRSSADKSFTSAYSTIVKADMASLIGAGVLYWLSIGPVRGFAFYLGVATLLDLFTAYFFLRPAVVVFARSKFGEYPKRFGIPVDDLEGYSDGRIAVAASKKVAVPAGKDLS</sequence>
<dbReference type="SUPFAM" id="SSF82866">
    <property type="entry name" value="Multidrug efflux transporter AcrB transmembrane domain"/>
    <property type="match status" value="1"/>
</dbReference>
<proteinExistence type="inferred from homology"/>
<dbReference type="NCBIfam" id="TIGR00916">
    <property type="entry name" value="2A0604s01"/>
    <property type="match status" value="1"/>
</dbReference>
<name>A0A6J7PED7_9ZZZZ</name>
<feature type="domain" description="Protein export membrane protein SecD/SecF C-terminal" evidence="11">
    <location>
        <begin position="394"/>
        <end position="561"/>
    </location>
</feature>
<evidence type="ECO:0000256" key="5">
    <source>
        <dbReference type="ARBA" id="ARBA00022927"/>
    </source>
</evidence>
<evidence type="ECO:0000256" key="7">
    <source>
        <dbReference type="ARBA" id="ARBA00023010"/>
    </source>
</evidence>
<dbReference type="GO" id="GO:0006886">
    <property type="term" value="P:intracellular protein transport"/>
    <property type="evidence" value="ECO:0007669"/>
    <property type="project" value="InterPro"/>
</dbReference>
<keyword evidence="6 10" id="KW-1133">Transmembrane helix</keyword>
<dbReference type="InterPro" id="IPR055344">
    <property type="entry name" value="SecD_SecF_C_bact"/>
</dbReference>
<comment type="subcellular location">
    <subcellularLocation>
        <location evidence="1">Cell membrane</location>
        <topology evidence="1">Multi-pass membrane protein</topology>
    </subcellularLocation>
</comment>
<dbReference type="GO" id="GO:0005886">
    <property type="term" value="C:plasma membrane"/>
    <property type="evidence" value="ECO:0007669"/>
    <property type="project" value="UniProtKB-SubCell"/>
</dbReference>
<evidence type="ECO:0000256" key="4">
    <source>
        <dbReference type="ARBA" id="ARBA00022692"/>
    </source>
</evidence>
<keyword evidence="3" id="KW-1003">Cell membrane</keyword>
<organism evidence="14">
    <name type="scientific">freshwater metagenome</name>
    <dbReference type="NCBI Taxonomy" id="449393"/>
    <lineage>
        <taxon>unclassified sequences</taxon>
        <taxon>metagenomes</taxon>
        <taxon>ecological metagenomes</taxon>
    </lineage>
</organism>
<keyword evidence="7" id="KW-0811">Translocation</keyword>
<evidence type="ECO:0000256" key="3">
    <source>
        <dbReference type="ARBA" id="ARBA00022475"/>
    </source>
</evidence>
<feature type="transmembrane region" description="Helical" evidence="10">
    <location>
        <begin position="409"/>
        <end position="428"/>
    </location>
</feature>
<evidence type="ECO:0000259" key="13">
    <source>
        <dbReference type="Pfam" id="PF22599"/>
    </source>
</evidence>
<dbReference type="AlphaFoldDB" id="A0A6J7PED7"/>
<dbReference type="EMBL" id="CAFBOG010000359">
    <property type="protein sequence ID" value="CAB5003448.1"/>
    <property type="molecule type" value="Genomic_DNA"/>
</dbReference>
<dbReference type="InterPro" id="IPR022813">
    <property type="entry name" value="SecD/SecF_arch_bac"/>
</dbReference>
<dbReference type="HAMAP" id="MF_01463_B">
    <property type="entry name" value="SecD_B"/>
    <property type="match status" value="1"/>
</dbReference>
<dbReference type="Gene3D" id="3.30.1360.200">
    <property type="match status" value="1"/>
</dbReference>
<reference evidence="14" key="1">
    <citation type="submission" date="2020-05" db="EMBL/GenBank/DDBJ databases">
        <authorList>
            <person name="Chiriac C."/>
            <person name="Salcher M."/>
            <person name="Ghai R."/>
            <person name="Kavagutti S V."/>
        </authorList>
    </citation>
    <scope>NUCLEOTIDE SEQUENCE</scope>
</reference>
<dbReference type="InterPro" id="IPR048631">
    <property type="entry name" value="SecD_1st"/>
</dbReference>
<evidence type="ECO:0000256" key="2">
    <source>
        <dbReference type="ARBA" id="ARBA00022448"/>
    </source>
</evidence>
<feature type="transmembrane region" description="Helical" evidence="10">
    <location>
        <begin position="537"/>
        <end position="556"/>
    </location>
</feature>